<dbReference type="PANTHER" id="PTHR33726">
    <property type="entry name" value="TRANSMEMBRANE PROTEIN"/>
    <property type="match status" value="1"/>
</dbReference>
<evidence type="ECO:0000313" key="3">
    <source>
        <dbReference type="Proteomes" id="UP000734854"/>
    </source>
</evidence>
<gene>
    <name evidence="2" type="ORF">ZIOFF_036554</name>
</gene>
<evidence type="ECO:0000256" key="1">
    <source>
        <dbReference type="SAM" id="Phobius"/>
    </source>
</evidence>
<protein>
    <recommendedName>
        <fullName evidence="4">Transmembrane protein</fullName>
    </recommendedName>
</protein>
<organism evidence="2 3">
    <name type="scientific">Zingiber officinale</name>
    <name type="common">Ginger</name>
    <name type="synonym">Amomum zingiber</name>
    <dbReference type="NCBI Taxonomy" id="94328"/>
    <lineage>
        <taxon>Eukaryota</taxon>
        <taxon>Viridiplantae</taxon>
        <taxon>Streptophyta</taxon>
        <taxon>Embryophyta</taxon>
        <taxon>Tracheophyta</taxon>
        <taxon>Spermatophyta</taxon>
        <taxon>Magnoliopsida</taxon>
        <taxon>Liliopsida</taxon>
        <taxon>Zingiberales</taxon>
        <taxon>Zingiberaceae</taxon>
        <taxon>Zingiber</taxon>
    </lineage>
</organism>
<dbReference type="PANTHER" id="PTHR33726:SF3">
    <property type="entry name" value="TRANSMEMBRANE PROTEIN"/>
    <property type="match status" value="1"/>
</dbReference>
<comment type="caution">
    <text evidence="2">The sequence shown here is derived from an EMBL/GenBank/DDBJ whole genome shotgun (WGS) entry which is preliminary data.</text>
</comment>
<keyword evidence="1" id="KW-0472">Membrane</keyword>
<reference evidence="2 3" key="1">
    <citation type="submission" date="2020-08" db="EMBL/GenBank/DDBJ databases">
        <title>Plant Genome Project.</title>
        <authorList>
            <person name="Zhang R.-G."/>
        </authorList>
    </citation>
    <scope>NUCLEOTIDE SEQUENCE [LARGE SCALE GENOMIC DNA]</scope>
    <source>
        <tissue evidence="2">Rhizome</tissue>
    </source>
</reference>
<keyword evidence="1" id="KW-0812">Transmembrane</keyword>
<name>A0A8J5GN61_ZINOF</name>
<accession>A0A8J5GN61</accession>
<dbReference type="Proteomes" id="UP000734854">
    <property type="component" value="Unassembled WGS sequence"/>
</dbReference>
<proteinExistence type="predicted"/>
<evidence type="ECO:0000313" key="2">
    <source>
        <dbReference type="EMBL" id="KAG6504223.1"/>
    </source>
</evidence>
<keyword evidence="3" id="KW-1185">Reference proteome</keyword>
<evidence type="ECO:0008006" key="4">
    <source>
        <dbReference type="Google" id="ProtNLM"/>
    </source>
</evidence>
<dbReference type="AlphaFoldDB" id="A0A8J5GN61"/>
<dbReference type="EMBL" id="JACMSC010000010">
    <property type="protein sequence ID" value="KAG6504223.1"/>
    <property type="molecule type" value="Genomic_DNA"/>
</dbReference>
<keyword evidence="1" id="KW-1133">Transmembrane helix</keyword>
<sequence>MPSQKPIKAPRMRKLGWFRKLNKESSRRHWPWKLSFSTSWLWRWKRPKLHFSLLDDLAFRILYCLEAVVLVAGLCFFYLFCGCHI</sequence>
<feature type="transmembrane region" description="Helical" evidence="1">
    <location>
        <begin position="57"/>
        <end position="81"/>
    </location>
</feature>